<feature type="domain" description="Glycosyl hydrolase family 13 catalytic" evidence="2">
    <location>
        <begin position="176"/>
        <end position="271"/>
    </location>
</feature>
<dbReference type="AlphaFoldDB" id="W7YGZ7"/>
<dbReference type="RefSeq" id="WP_242403706.1">
    <property type="nucleotide sequence ID" value="NZ_BAVZ01000002.1"/>
</dbReference>
<dbReference type="InterPro" id="IPR013783">
    <property type="entry name" value="Ig-like_fold"/>
</dbReference>
<dbReference type="InterPro" id="IPR006047">
    <property type="entry name" value="GH13_cat_dom"/>
</dbReference>
<comment type="caution">
    <text evidence="4">The sequence shown here is derived from an EMBL/GenBank/DDBJ whole genome shotgun (WGS) entry which is preliminary data.</text>
</comment>
<sequence length="379" mass="42767">MNAITEIYDGNDLGCHYTQKECNFKIWAPTAERVLLALYHDAGTYDQQGEVKEHGGGLEIVMKRGHCGVWFLNFSGDLAGQYYMYRIEHVDGSVCYAVDPYARAVSANGARTAIVDVEACSPFEWDKDTKPPLLSTADAVLYELHVRDFSISAESGMHYKGKFKAFTETGLRDEYGNALGIDHLAELGVTHVHLLPVFDFKTVNELKSMGDDSLRSEYNWGYDPQHYNVPEGSYATDATKPGLRILEFKEMILALHRKGIRVVMDVVYNHTFAVTDGPFDAIVPGYFYRTDSTGRLSNGSGVGNELATERPMVRKYIMDSVRYWAEEYHIDGFRFDLVGLIDTETISKLTAQLHQEIDENLIIYGEPWTGGDTRYGIRR</sequence>
<dbReference type="eggNOG" id="COG1523">
    <property type="taxonomic scope" value="Bacteria"/>
</dbReference>
<dbReference type="CDD" id="cd02860">
    <property type="entry name" value="E_set_Pullulanase"/>
    <property type="match status" value="1"/>
</dbReference>
<organism evidence="4 5">
    <name type="scientific">Paenibacillus pini JCM 16418</name>
    <dbReference type="NCBI Taxonomy" id="1236976"/>
    <lineage>
        <taxon>Bacteria</taxon>
        <taxon>Bacillati</taxon>
        <taxon>Bacillota</taxon>
        <taxon>Bacilli</taxon>
        <taxon>Bacillales</taxon>
        <taxon>Paenibacillaceae</taxon>
        <taxon>Paenibacillus</taxon>
    </lineage>
</organism>
<feature type="domain" description="Glycosyl hydrolase family 13 catalytic" evidence="2">
    <location>
        <begin position="305"/>
        <end position="343"/>
    </location>
</feature>
<dbReference type="SUPFAM" id="SSF81296">
    <property type="entry name" value="E set domains"/>
    <property type="match status" value="1"/>
</dbReference>
<evidence type="ECO:0000259" key="3">
    <source>
        <dbReference type="Pfam" id="PF02922"/>
    </source>
</evidence>
<dbReference type="PANTHER" id="PTHR43002">
    <property type="entry name" value="GLYCOGEN DEBRANCHING ENZYME"/>
    <property type="match status" value="1"/>
</dbReference>
<dbReference type="Pfam" id="PF02922">
    <property type="entry name" value="CBM_48"/>
    <property type="match status" value="1"/>
</dbReference>
<dbReference type="Gene3D" id="2.60.40.10">
    <property type="entry name" value="Immunoglobulins"/>
    <property type="match status" value="1"/>
</dbReference>
<dbReference type="InterPro" id="IPR014756">
    <property type="entry name" value="Ig_E-set"/>
</dbReference>
<dbReference type="EMBL" id="BAVZ01000002">
    <property type="protein sequence ID" value="GAF06878.1"/>
    <property type="molecule type" value="Genomic_DNA"/>
</dbReference>
<dbReference type="STRING" id="1236976.JCM16418_862"/>
<dbReference type="Gene3D" id="3.20.20.80">
    <property type="entry name" value="Glycosidases"/>
    <property type="match status" value="1"/>
</dbReference>
<keyword evidence="5" id="KW-1185">Reference proteome</keyword>
<dbReference type="SUPFAM" id="SSF51445">
    <property type="entry name" value="(Trans)glycosidases"/>
    <property type="match status" value="1"/>
</dbReference>
<dbReference type="GO" id="GO:0004553">
    <property type="term" value="F:hydrolase activity, hydrolyzing O-glycosyl compounds"/>
    <property type="evidence" value="ECO:0007669"/>
    <property type="project" value="InterPro"/>
</dbReference>
<reference evidence="4 5" key="1">
    <citation type="journal article" date="2014" name="Genome Announc.">
        <title>Draft Genome Sequence of Paenibacillus pini JCM 16418T, Isolated from the Rhizosphere of Pine Tree.</title>
        <authorList>
            <person name="Yuki M."/>
            <person name="Oshima K."/>
            <person name="Suda W."/>
            <person name="Oshida Y."/>
            <person name="Kitamura K."/>
            <person name="Iida Y."/>
            <person name="Hattori M."/>
            <person name="Ohkuma M."/>
        </authorList>
    </citation>
    <scope>NUCLEOTIDE SEQUENCE [LARGE SCALE GENOMIC DNA]</scope>
    <source>
        <strain evidence="4 5">JCM 16418</strain>
    </source>
</reference>
<dbReference type="InterPro" id="IPR004193">
    <property type="entry name" value="Glyco_hydro_13_N"/>
</dbReference>
<gene>
    <name evidence="4" type="ORF">JCM16418_862</name>
</gene>
<comment type="similarity">
    <text evidence="1">Belongs to the glycosyl hydrolase 13 family.</text>
</comment>
<name>W7YGZ7_9BACL</name>
<evidence type="ECO:0000313" key="4">
    <source>
        <dbReference type="EMBL" id="GAF06878.1"/>
    </source>
</evidence>
<dbReference type="InterPro" id="IPR017853">
    <property type="entry name" value="GH"/>
</dbReference>
<proteinExistence type="inferred from homology"/>
<protein>
    <submittedName>
        <fullName evidence="4">Pullulanase</fullName>
    </submittedName>
</protein>
<accession>W7YGZ7</accession>
<evidence type="ECO:0000313" key="5">
    <source>
        <dbReference type="Proteomes" id="UP000019364"/>
    </source>
</evidence>
<feature type="domain" description="Glycoside hydrolase family 13 N-terminal" evidence="3">
    <location>
        <begin position="13"/>
        <end position="102"/>
    </location>
</feature>
<dbReference type="Proteomes" id="UP000019364">
    <property type="component" value="Unassembled WGS sequence"/>
</dbReference>
<dbReference type="CDD" id="cd11341">
    <property type="entry name" value="AmyAc_Pullulanase_LD-like"/>
    <property type="match status" value="1"/>
</dbReference>
<evidence type="ECO:0000256" key="1">
    <source>
        <dbReference type="ARBA" id="ARBA00008061"/>
    </source>
</evidence>
<evidence type="ECO:0000259" key="2">
    <source>
        <dbReference type="Pfam" id="PF00128"/>
    </source>
</evidence>
<dbReference type="GO" id="GO:0005975">
    <property type="term" value="P:carbohydrate metabolic process"/>
    <property type="evidence" value="ECO:0007669"/>
    <property type="project" value="InterPro"/>
</dbReference>
<dbReference type="Pfam" id="PF00128">
    <property type="entry name" value="Alpha-amylase"/>
    <property type="match status" value="2"/>
</dbReference>